<comment type="caution">
    <text evidence="16">The sequence shown here is derived from an EMBL/GenBank/DDBJ whole genome shotgun (WGS) entry which is preliminary data.</text>
</comment>
<organism evidence="16 17">
    <name type="scientific">Grimontia indica</name>
    <dbReference type="NCBI Taxonomy" id="1056512"/>
    <lineage>
        <taxon>Bacteria</taxon>
        <taxon>Pseudomonadati</taxon>
        <taxon>Pseudomonadota</taxon>
        <taxon>Gammaproteobacteria</taxon>
        <taxon>Vibrionales</taxon>
        <taxon>Vibrionaceae</taxon>
        <taxon>Grimontia</taxon>
    </lineage>
</organism>
<dbReference type="AlphaFoldDB" id="R1IX28"/>
<dbReference type="InterPro" id="IPR050388">
    <property type="entry name" value="ABC_Ni/Peptide_Import"/>
</dbReference>
<dbReference type="InterPro" id="IPR035906">
    <property type="entry name" value="MetI-like_sf"/>
</dbReference>
<evidence type="ECO:0000256" key="7">
    <source>
        <dbReference type="ARBA" id="ARBA00022741"/>
    </source>
</evidence>
<keyword evidence="6 13" id="KW-0812">Transmembrane</keyword>
<dbReference type="Pfam" id="PF00528">
    <property type="entry name" value="BPD_transp_1"/>
    <property type="match status" value="1"/>
</dbReference>
<evidence type="ECO:0000256" key="5">
    <source>
        <dbReference type="ARBA" id="ARBA00022475"/>
    </source>
</evidence>
<dbReference type="PROSITE" id="PS50893">
    <property type="entry name" value="ABC_TRANSPORTER_2"/>
    <property type="match status" value="1"/>
</dbReference>
<evidence type="ECO:0000256" key="12">
    <source>
        <dbReference type="ARBA" id="ARBA00047356"/>
    </source>
</evidence>
<keyword evidence="7" id="KW-0547">Nucleotide-binding</keyword>
<dbReference type="Pfam" id="PF08352">
    <property type="entry name" value="oligo_HPY"/>
    <property type="match status" value="1"/>
</dbReference>
<dbReference type="GO" id="GO:0005886">
    <property type="term" value="C:plasma membrane"/>
    <property type="evidence" value="ECO:0007669"/>
    <property type="project" value="UniProtKB-SubCell"/>
</dbReference>
<dbReference type="SUPFAM" id="SSF161098">
    <property type="entry name" value="MetI-like"/>
    <property type="match status" value="1"/>
</dbReference>
<dbReference type="SUPFAM" id="SSF52540">
    <property type="entry name" value="P-loop containing nucleoside triphosphate hydrolases"/>
    <property type="match status" value="1"/>
</dbReference>
<keyword evidence="10 13" id="KW-0472">Membrane</keyword>
<dbReference type="RefSeq" id="WP_002538170.1">
    <property type="nucleotide sequence ID" value="NZ_ANFM02000016.1"/>
</dbReference>
<dbReference type="InterPro" id="IPR017871">
    <property type="entry name" value="ABC_transporter-like_CS"/>
</dbReference>
<dbReference type="EC" id="7.4.2.9" evidence="11"/>
<feature type="transmembrane region" description="Helical" evidence="13">
    <location>
        <begin position="138"/>
        <end position="157"/>
    </location>
</feature>
<sequence length="625" mass="67063">MMAFLKLLVRNRLAAFGGIVMSMIVFLVLITPLLGLQDPAVTDTANRFLRPFSDGHLLGTDHLGRDLLSRLLWGTQLSLAVGFAAALIAALIGSAIGIIAGYYGGRVDNLFMRCIDVLMAFPYILLALAIVAALGPGLLNALIAVAAVNIPFFARNIRGVTVSLAQREFVEAAKLCGMSDRRIIWSEIVPNVVPVIVIAMSTTIGWMILETAGLSFLGLGSQPPQADLGSMLGEARNSLITDPHASVVPGIMIFLIVMSINLLGDGVRDALDPRLKSGALTRPQPATKVSDEFHSVEASETNHSVLKVDKLETQFHINHRVYKAVNQVSFEIAPGECLGLIGESGSGKSVTALSVMGLVASPPGVICGGDIRFKDESLIGASYETLRSLRGKDVAYIFQDPLATLHPLYRVGEQMMEAILVHEKLPASEARQRAISLLDAVHIPNAEERMKAFPHELSGGMRQRVAIAMALVNNPSLIIADEPTTALDVTVQGQILALLDELRRTRNVSVLFITHDFGVVAQLCDRVAVMYAGKIVETGPTESVLDSPAHPYTKKLIACVPELGRGKGDLEAIPGLPPVVDKLPQGCAFAARCSRAKDNCQTGEVARSEASGRMVLCHYPEERLA</sequence>
<proteinExistence type="inferred from homology"/>
<dbReference type="PROSITE" id="PS00211">
    <property type="entry name" value="ABC_TRANSPORTER_1"/>
    <property type="match status" value="1"/>
</dbReference>
<dbReference type="EMBL" id="ANFM02000016">
    <property type="protein sequence ID" value="EOD79850.1"/>
    <property type="molecule type" value="Genomic_DNA"/>
</dbReference>
<keyword evidence="9 13" id="KW-1133">Transmembrane helix</keyword>
<dbReference type="CDD" id="cd06261">
    <property type="entry name" value="TM_PBP2"/>
    <property type="match status" value="1"/>
</dbReference>
<comment type="similarity">
    <text evidence="13">Belongs to the binding-protein-dependent transport system permease family.</text>
</comment>
<evidence type="ECO:0000256" key="11">
    <source>
        <dbReference type="ARBA" id="ARBA00038852"/>
    </source>
</evidence>
<dbReference type="Gene3D" id="3.40.50.300">
    <property type="entry name" value="P-loop containing nucleotide triphosphate hydrolases"/>
    <property type="match status" value="1"/>
</dbReference>
<dbReference type="eggNOG" id="COG0444">
    <property type="taxonomic scope" value="Bacteria"/>
</dbReference>
<keyword evidence="5" id="KW-1003">Cell membrane</keyword>
<evidence type="ECO:0000313" key="17">
    <source>
        <dbReference type="Proteomes" id="UP000011223"/>
    </source>
</evidence>
<dbReference type="InterPro" id="IPR027417">
    <property type="entry name" value="P-loop_NTPase"/>
</dbReference>
<comment type="subcellular location">
    <subcellularLocation>
        <location evidence="1">Cell inner membrane</location>
        <topology evidence="1">Peripheral membrane protein</topology>
    </subcellularLocation>
    <subcellularLocation>
        <location evidence="2 13">Cell membrane</location>
        <topology evidence="2 13">Multi-pass membrane protein</topology>
    </subcellularLocation>
</comment>
<name>R1IX28_9GAMM</name>
<evidence type="ECO:0000259" key="14">
    <source>
        <dbReference type="PROSITE" id="PS50893"/>
    </source>
</evidence>
<feature type="domain" description="ABC transmembrane type-1" evidence="15">
    <location>
        <begin position="75"/>
        <end position="264"/>
    </location>
</feature>
<keyword evidence="17" id="KW-1185">Reference proteome</keyword>
<accession>R1IX28</accession>
<evidence type="ECO:0000256" key="6">
    <source>
        <dbReference type="ARBA" id="ARBA00022692"/>
    </source>
</evidence>
<dbReference type="NCBIfam" id="TIGR01727">
    <property type="entry name" value="oligo_HPY"/>
    <property type="match status" value="1"/>
</dbReference>
<dbReference type="FunFam" id="3.40.50.300:FF:000016">
    <property type="entry name" value="Oligopeptide ABC transporter ATP-binding component"/>
    <property type="match status" value="1"/>
</dbReference>
<feature type="transmembrane region" description="Helical" evidence="13">
    <location>
        <begin position="12"/>
        <end position="34"/>
    </location>
</feature>
<evidence type="ECO:0000256" key="3">
    <source>
        <dbReference type="ARBA" id="ARBA00005417"/>
    </source>
</evidence>
<evidence type="ECO:0000313" key="16">
    <source>
        <dbReference type="EMBL" id="EOD79850.1"/>
    </source>
</evidence>
<dbReference type="PANTHER" id="PTHR43297:SF2">
    <property type="entry name" value="DIPEPTIDE TRANSPORT ATP-BINDING PROTEIN DPPD"/>
    <property type="match status" value="1"/>
</dbReference>
<gene>
    <name evidence="16" type="ORF">D515_00983</name>
</gene>
<protein>
    <recommendedName>
        <fullName evidence="11">ABC-type dipeptide transporter</fullName>
        <ecNumber evidence="11">7.4.2.9</ecNumber>
    </recommendedName>
</protein>
<dbReference type="GO" id="GO:0016887">
    <property type="term" value="F:ATP hydrolysis activity"/>
    <property type="evidence" value="ECO:0007669"/>
    <property type="project" value="InterPro"/>
</dbReference>
<dbReference type="InterPro" id="IPR003593">
    <property type="entry name" value="AAA+_ATPase"/>
</dbReference>
<dbReference type="SMART" id="SM00382">
    <property type="entry name" value="AAA"/>
    <property type="match status" value="1"/>
</dbReference>
<evidence type="ECO:0000259" key="15">
    <source>
        <dbReference type="PROSITE" id="PS50928"/>
    </source>
</evidence>
<evidence type="ECO:0000256" key="9">
    <source>
        <dbReference type="ARBA" id="ARBA00022989"/>
    </source>
</evidence>
<evidence type="ECO:0000256" key="2">
    <source>
        <dbReference type="ARBA" id="ARBA00004651"/>
    </source>
</evidence>
<comment type="catalytic activity">
    <reaction evidence="12">
        <text>a dipeptide(out) + ATP + H2O = a dipeptide(in) + ADP + phosphate + H(+)</text>
        <dbReference type="Rhea" id="RHEA:23120"/>
        <dbReference type="ChEBI" id="CHEBI:15377"/>
        <dbReference type="ChEBI" id="CHEBI:15378"/>
        <dbReference type="ChEBI" id="CHEBI:30616"/>
        <dbReference type="ChEBI" id="CHEBI:43474"/>
        <dbReference type="ChEBI" id="CHEBI:90799"/>
        <dbReference type="ChEBI" id="CHEBI:456216"/>
        <dbReference type="EC" id="7.4.2.9"/>
    </reaction>
</comment>
<keyword evidence="8 16" id="KW-0067">ATP-binding</keyword>
<dbReference type="Proteomes" id="UP000011223">
    <property type="component" value="Unassembled WGS sequence"/>
</dbReference>
<reference evidence="16 17" key="1">
    <citation type="journal article" date="2014" name="PLoS ONE">
        <title>Grimontia indica AK16(T), sp. nov., Isolated from a Seawater Sample Reports the Presence of Pathogenic Genes Similar to Vibrio Genus.</title>
        <authorList>
            <person name="Singh A."/>
            <person name="Vaidya B."/>
            <person name="Khatri I."/>
            <person name="Srinivas T.N."/>
            <person name="Subramanian S."/>
            <person name="Korpole S."/>
            <person name="Pinnaka A.K."/>
        </authorList>
    </citation>
    <scope>NUCLEOTIDE SEQUENCE [LARGE SCALE GENOMIC DNA]</scope>
    <source>
        <strain evidence="16 17">AK16</strain>
    </source>
</reference>
<dbReference type="InterPro" id="IPR003439">
    <property type="entry name" value="ABC_transporter-like_ATP-bd"/>
</dbReference>
<dbReference type="PROSITE" id="PS50928">
    <property type="entry name" value="ABC_TM1"/>
    <property type="match status" value="1"/>
</dbReference>
<feature type="transmembrane region" description="Helical" evidence="13">
    <location>
        <begin position="110"/>
        <end position="132"/>
    </location>
</feature>
<dbReference type="InterPro" id="IPR000515">
    <property type="entry name" value="MetI-like"/>
</dbReference>
<evidence type="ECO:0000256" key="10">
    <source>
        <dbReference type="ARBA" id="ARBA00023136"/>
    </source>
</evidence>
<feature type="transmembrane region" description="Helical" evidence="13">
    <location>
        <begin position="77"/>
        <end position="103"/>
    </location>
</feature>
<dbReference type="PANTHER" id="PTHR43297">
    <property type="entry name" value="OLIGOPEPTIDE TRANSPORT ATP-BINDING PROTEIN APPD"/>
    <property type="match status" value="1"/>
</dbReference>
<dbReference type="GO" id="GO:0015833">
    <property type="term" value="P:peptide transport"/>
    <property type="evidence" value="ECO:0007669"/>
    <property type="project" value="InterPro"/>
</dbReference>
<dbReference type="GO" id="GO:0005524">
    <property type="term" value="F:ATP binding"/>
    <property type="evidence" value="ECO:0007669"/>
    <property type="project" value="UniProtKB-KW"/>
</dbReference>
<comment type="similarity">
    <text evidence="3">Belongs to the ABC transporter superfamily.</text>
</comment>
<feature type="domain" description="ABC transporter" evidence="14">
    <location>
        <begin position="306"/>
        <end position="557"/>
    </location>
</feature>
<dbReference type="Pfam" id="PF00005">
    <property type="entry name" value="ABC_tran"/>
    <property type="match status" value="1"/>
</dbReference>
<dbReference type="Gene3D" id="1.10.3720.10">
    <property type="entry name" value="MetI-like"/>
    <property type="match status" value="1"/>
</dbReference>
<evidence type="ECO:0000256" key="1">
    <source>
        <dbReference type="ARBA" id="ARBA00004417"/>
    </source>
</evidence>
<feature type="transmembrane region" description="Helical" evidence="13">
    <location>
        <begin position="188"/>
        <end position="209"/>
    </location>
</feature>
<evidence type="ECO:0000256" key="8">
    <source>
        <dbReference type="ARBA" id="ARBA00022840"/>
    </source>
</evidence>
<evidence type="ECO:0000256" key="13">
    <source>
        <dbReference type="RuleBase" id="RU363032"/>
    </source>
</evidence>
<dbReference type="eggNOG" id="COG1173">
    <property type="taxonomic scope" value="Bacteria"/>
</dbReference>
<dbReference type="CDD" id="cd03257">
    <property type="entry name" value="ABC_NikE_OppD_transporters"/>
    <property type="match status" value="1"/>
</dbReference>
<evidence type="ECO:0000256" key="4">
    <source>
        <dbReference type="ARBA" id="ARBA00022448"/>
    </source>
</evidence>
<dbReference type="GO" id="GO:0055085">
    <property type="term" value="P:transmembrane transport"/>
    <property type="evidence" value="ECO:0007669"/>
    <property type="project" value="InterPro"/>
</dbReference>
<dbReference type="InterPro" id="IPR013563">
    <property type="entry name" value="Oligopep_ABC_C"/>
</dbReference>
<keyword evidence="4 13" id="KW-0813">Transport</keyword>